<dbReference type="Proteomes" id="UP000024329">
    <property type="component" value="Unassembled WGS sequence"/>
</dbReference>
<dbReference type="EMBL" id="JFYZ01000040">
    <property type="protein sequence ID" value="EZP74896.1"/>
    <property type="molecule type" value="Genomic_DNA"/>
</dbReference>
<evidence type="ECO:0000313" key="2">
    <source>
        <dbReference type="Proteomes" id="UP000024329"/>
    </source>
</evidence>
<gene>
    <name evidence="1" type="ORF">BV97_04634</name>
</gene>
<dbReference type="PATRIC" id="fig|158500.4.peg.4711"/>
<proteinExistence type="predicted"/>
<name>A0A031JKY7_9SPHN</name>
<dbReference type="AlphaFoldDB" id="A0A031JKY7"/>
<organism evidence="1 2">
    <name type="scientific">Novosphingobium resinovorum</name>
    <dbReference type="NCBI Taxonomy" id="158500"/>
    <lineage>
        <taxon>Bacteria</taxon>
        <taxon>Pseudomonadati</taxon>
        <taxon>Pseudomonadota</taxon>
        <taxon>Alphaproteobacteria</taxon>
        <taxon>Sphingomonadales</taxon>
        <taxon>Sphingomonadaceae</taxon>
        <taxon>Novosphingobium</taxon>
    </lineage>
</organism>
<sequence>MALLTITTAGLRPLPLGLLSQSLPMLSRGELEDVIERLIDELDHRDGDHDLEPEEDVCLAGDDGCAPVYRHGRLYWGGDQEEGV</sequence>
<protein>
    <submittedName>
        <fullName evidence="1">Uncharacterized protein</fullName>
    </submittedName>
</protein>
<accession>A0A031JKY7</accession>
<dbReference type="RefSeq" id="WP_036529177.1">
    <property type="nucleotide sequence ID" value="NZ_JFYZ01000040.1"/>
</dbReference>
<reference evidence="1 2" key="1">
    <citation type="submission" date="2014-03" db="EMBL/GenBank/DDBJ databases">
        <title>Whole genome sequence of Novosphingobium resinovorum KF1.</title>
        <authorList>
            <person name="Gan H.M."/>
            <person name="Gan H.Y."/>
            <person name="Chew T.H."/>
            <person name="Savka M.A."/>
        </authorList>
    </citation>
    <scope>NUCLEOTIDE SEQUENCE [LARGE SCALE GENOMIC DNA]</scope>
    <source>
        <strain evidence="1 2">KF1</strain>
    </source>
</reference>
<comment type="caution">
    <text evidence="1">The sequence shown here is derived from an EMBL/GenBank/DDBJ whole genome shotgun (WGS) entry which is preliminary data.</text>
</comment>
<evidence type="ECO:0000313" key="1">
    <source>
        <dbReference type="EMBL" id="EZP74896.1"/>
    </source>
</evidence>